<feature type="chain" id="PRO_5020719343" evidence="2">
    <location>
        <begin position="25"/>
        <end position="324"/>
    </location>
</feature>
<feature type="signal peptide" evidence="2">
    <location>
        <begin position="1"/>
        <end position="24"/>
    </location>
</feature>
<comment type="caution">
    <text evidence="3">The sequence shown here is derived from an EMBL/GenBank/DDBJ whole genome shotgun (WGS) entry which is preliminary data.</text>
</comment>
<dbReference type="EMBL" id="SGXC01000001">
    <property type="protein sequence ID" value="RZS85152.1"/>
    <property type="molecule type" value="Genomic_DNA"/>
</dbReference>
<reference evidence="3 4" key="1">
    <citation type="submission" date="2019-02" db="EMBL/GenBank/DDBJ databases">
        <title>Genomic Encyclopedia of Type Strains, Phase IV (KMG-IV): sequencing the most valuable type-strain genomes for metagenomic binning, comparative biology and taxonomic classification.</title>
        <authorList>
            <person name="Goeker M."/>
        </authorList>
    </citation>
    <scope>NUCLEOTIDE SEQUENCE [LARGE SCALE GENOMIC DNA]</scope>
    <source>
        <strain evidence="3 4">K24</strain>
    </source>
</reference>
<evidence type="ECO:0000313" key="4">
    <source>
        <dbReference type="Proteomes" id="UP000292445"/>
    </source>
</evidence>
<accession>A0A4Q7NJU8</accession>
<dbReference type="Gene3D" id="3.40.190.150">
    <property type="entry name" value="Bordetella uptake gene, domain 1"/>
    <property type="match status" value="1"/>
</dbReference>
<dbReference type="PANTHER" id="PTHR42928">
    <property type="entry name" value="TRICARBOXYLATE-BINDING PROTEIN"/>
    <property type="match status" value="1"/>
</dbReference>
<dbReference type="InterPro" id="IPR042100">
    <property type="entry name" value="Bug_dom1"/>
</dbReference>
<proteinExistence type="inferred from homology"/>
<keyword evidence="2" id="KW-0732">Signal</keyword>
<comment type="similarity">
    <text evidence="1">Belongs to the UPF0065 (bug) family.</text>
</comment>
<evidence type="ECO:0000313" key="3">
    <source>
        <dbReference type="EMBL" id="RZS85152.1"/>
    </source>
</evidence>
<organism evidence="3 4">
    <name type="scientific">Pigmentiphaga kullae</name>
    <dbReference type="NCBI Taxonomy" id="151784"/>
    <lineage>
        <taxon>Bacteria</taxon>
        <taxon>Pseudomonadati</taxon>
        <taxon>Pseudomonadota</taxon>
        <taxon>Betaproteobacteria</taxon>
        <taxon>Burkholderiales</taxon>
        <taxon>Alcaligenaceae</taxon>
        <taxon>Pigmentiphaga</taxon>
    </lineage>
</organism>
<dbReference type="AlphaFoldDB" id="A0A4Q7NJU8"/>
<evidence type="ECO:0000256" key="2">
    <source>
        <dbReference type="SAM" id="SignalP"/>
    </source>
</evidence>
<sequence length="324" mass="33529">MKSLRALRHLLSAALLALPCAVPAAAPAVPGPVRILVGFPAGGTIDVVARLVAEQMQGDLGVPVVVETLAGAGGQLAAQALKRAAPDGRTLMVAPDHTAVIVPLTVARPGFDSRTDFAPVGMVADYAGALAVSQASGIKDLPDLIRHVQAHPAAGGVGVSAPGSKPQFQLDALARSQKLPLSAVPYRGSVPMVQDLAGGHIAAGITALGDFLEFHRAGKLRVVAVTGERRSALLPAIPTAAEAGYPLRLDFWVGLFAPAGTPQPLIARFNAALNKALDVPKVRERMAAVVFDPRPGPPSALQQRIASELEQWEPIIAASGWVRQ</sequence>
<dbReference type="InterPro" id="IPR005064">
    <property type="entry name" value="BUG"/>
</dbReference>
<dbReference type="PANTHER" id="PTHR42928:SF5">
    <property type="entry name" value="BLR1237 PROTEIN"/>
    <property type="match status" value="1"/>
</dbReference>
<dbReference type="Gene3D" id="3.40.190.10">
    <property type="entry name" value="Periplasmic binding protein-like II"/>
    <property type="match status" value="1"/>
</dbReference>
<evidence type="ECO:0000256" key="1">
    <source>
        <dbReference type="ARBA" id="ARBA00006987"/>
    </source>
</evidence>
<keyword evidence="4" id="KW-1185">Reference proteome</keyword>
<dbReference type="PIRSF" id="PIRSF017082">
    <property type="entry name" value="YflP"/>
    <property type="match status" value="1"/>
</dbReference>
<dbReference type="SUPFAM" id="SSF53850">
    <property type="entry name" value="Periplasmic binding protein-like II"/>
    <property type="match status" value="1"/>
</dbReference>
<keyword evidence="3" id="KW-0675">Receptor</keyword>
<name>A0A4Q7NJU8_9BURK</name>
<dbReference type="Pfam" id="PF03401">
    <property type="entry name" value="TctC"/>
    <property type="match status" value="1"/>
</dbReference>
<dbReference type="Proteomes" id="UP000292445">
    <property type="component" value="Unassembled WGS sequence"/>
</dbReference>
<dbReference type="RefSeq" id="WP_165404456.1">
    <property type="nucleotide sequence ID" value="NZ_SGXC01000001.1"/>
</dbReference>
<protein>
    <submittedName>
        <fullName evidence="3">Tripartite-type tricarboxylate transporter receptor subunit TctC</fullName>
    </submittedName>
</protein>
<gene>
    <name evidence="3" type="ORF">EV675_1175</name>
</gene>